<keyword evidence="5" id="KW-0249">Electron transport</keyword>
<dbReference type="GO" id="GO:0016020">
    <property type="term" value="C:membrane"/>
    <property type="evidence" value="ECO:0007669"/>
    <property type="project" value="UniProtKB-SubCell"/>
</dbReference>
<protein>
    <recommendedName>
        <fullName evidence="14">Disulfide bond formation protein B</fullName>
    </recommendedName>
</protein>
<gene>
    <name evidence="13" type="ORF">MNBD_ACTINO01-1205</name>
</gene>
<dbReference type="EMBL" id="UOEI01000223">
    <property type="protein sequence ID" value="VAV98114.1"/>
    <property type="molecule type" value="Genomic_DNA"/>
</dbReference>
<evidence type="ECO:0000313" key="13">
    <source>
        <dbReference type="EMBL" id="VAV98114.1"/>
    </source>
</evidence>
<feature type="transmembrane region" description="Helical" evidence="12">
    <location>
        <begin position="101"/>
        <end position="119"/>
    </location>
</feature>
<keyword evidence="6 12" id="KW-1133">Transmembrane helix</keyword>
<evidence type="ECO:0008006" key="14">
    <source>
        <dbReference type="Google" id="ProtNLM"/>
    </source>
</evidence>
<comment type="subcellular location">
    <subcellularLocation>
        <location evidence="1">Membrane</location>
        <topology evidence="1">Multi-pass membrane protein</topology>
    </subcellularLocation>
</comment>
<dbReference type="AlphaFoldDB" id="A0A3B0RWB5"/>
<accession>A0A3B0RWB5</accession>
<proteinExistence type="inferred from homology"/>
<keyword evidence="10" id="KW-0143">Chaperone</keyword>
<keyword evidence="11" id="KW-0676">Redox-active center</keyword>
<evidence type="ECO:0000256" key="2">
    <source>
        <dbReference type="ARBA" id="ARBA00007602"/>
    </source>
</evidence>
<dbReference type="NCBIfam" id="NF002849">
    <property type="entry name" value="PRK03113.1"/>
    <property type="match status" value="1"/>
</dbReference>
<keyword evidence="9" id="KW-1015">Disulfide bond</keyword>
<reference evidence="13" key="1">
    <citation type="submission" date="2018-06" db="EMBL/GenBank/DDBJ databases">
        <authorList>
            <person name="Zhirakovskaya E."/>
        </authorList>
    </citation>
    <scope>NUCLEOTIDE SEQUENCE</scope>
</reference>
<dbReference type="GO" id="GO:0015035">
    <property type="term" value="F:protein-disulfide reductase activity"/>
    <property type="evidence" value="ECO:0007669"/>
    <property type="project" value="InterPro"/>
</dbReference>
<evidence type="ECO:0000256" key="8">
    <source>
        <dbReference type="ARBA" id="ARBA00023136"/>
    </source>
</evidence>
<evidence type="ECO:0000256" key="3">
    <source>
        <dbReference type="ARBA" id="ARBA00022448"/>
    </source>
</evidence>
<dbReference type="InterPro" id="IPR003752">
    <property type="entry name" value="DiS_bond_form_DsbB/BdbC"/>
</dbReference>
<evidence type="ECO:0000256" key="5">
    <source>
        <dbReference type="ARBA" id="ARBA00022982"/>
    </source>
</evidence>
<dbReference type="PANTHER" id="PTHR43469:SF1">
    <property type="entry name" value="SPBETA PROPHAGE-DERIVED DISULFIDE BOND FORMATION PROTEIN B"/>
    <property type="match status" value="1"/>
</dbReference>
<comment type="similarity">
    <text evidence="2">Belongs to the DsbB family. BdbC subfamily.</text>
</comment>
<keyword evidence="7" id="KW-0560">Oxidoreductase</keyword>
<dbReference type="HAMAP" id="MF_00287">
    <property type="entry name" value="BdbC"/>
    <property type="match status" value="1"/>
</dbReference>
<feature type="transmembrane region" description="Helical" evidence="12">
    <location>
        <begin position="41"/>
        <end position="65"/>
    </location>
</feature>
<feature type="transmembrane region" description="Helical" evidence="12">
    <location>
        <begin position="6"/>
        <end position="29"/>
    </location>
</feature>
<evidence type="ECO:0000256" key="1">
    <source>
        <dbReference type="ARBA" id="ARBA00004141"/>
    </source>
</evidence>
<name>A0A3B0RWB5_9ZZZZ</name>
<keyword evidence="8 12" id="KW-0472">Membrane</keyword>
<evidence type="ECO:0000256" key="6">
    <source>
        <dbReference type="ARBA" id="ARBA00022989"/>
    </source>
</evidence>
<evidence type="ECO:0000256" key="11">
    <source>
        <dbReference type="ARBA" id="ARBA00023284"/>
    </source>
</evidence>
<dbReference type="InterPro" id="IPR012187">
    <property type="entry name" value="Disulphide_bond_form_BdbC"/>
</dbReference>
<dbReference type="Gene3D" id="1.20.1550.10">
    <property type="entry name" value="DsbB-like"/>
    <property type="match status" value="1"/>
</dbReference>
<dbReference type="Pfam" id="PF02600">
    <property type="entry name" value="DsbB"/>
    <property type="match status" value="1"/>
</dbReference>
<dbReference type="InterPro" id="IPR023380">
    <property type="entry name" value="DsbB-like_sf"/>
</dbReference>
<evidence type="ECO:0000256" key="9">
    <source>
        <dbReference type="ARBA" id="ARBA00023157"/>
    </source>
</evidence>
<evidence type="ECO:0000256" key="7">
    <source>
        <dbReference type="ARBA" id="ARBA00023002"/>
    </source>
</evidence>
<keyword evidence="4 12" id="KW-0812">Transmembrane</keyword>
<evidence type="ECO:0000256" key="10">
    <source>
        <dbReference type="ARBA" id="ARBA00023186"/>
    </source>
</evidence>
<evidence type="ECO:0000256" key="4">
    <source>
        <dbReference type="ARBA" id="ARBA00022692"/>
    </source>
</evidence>
<evidence type="ECO:0000256" key="12">
    <source>
        <dbReference type="SAM" id="Phobius"/>
    </source>
</evidence>
<keyword evidence="3" id="KW-0813">Transport</keyword>
<feature type="transmembrane region" description="Helical" evidence="12">
    <location>
        <begin position="144"/>
        <end position="170"/>
    </location>
</feature>
<dbReference type="SUPFAM" id="SSF158442">
    <property type="entry name" value="DsbB-like"/>
    <property type="match status" value="1"/>
</dbReference>
<dbReference type="PANTHER" id="PTHR43469">
    <property type="entry name" value="DISULFIDE FORMATION PROTEIN-RELATED"/>
    <property type="match status" value="1"/>
</dbReference>
<organism evidence="13">
    <name type="scientific">hydrothermal vent metagenome</name>
    <dbReference type="NCBI Taxonomy" id="652676"/>
    <lineage>
        <taxon>unclassified sequences</taxon>
        <taxon>metagenomes</taxon>
        <taxon>ecological metagenomes</taxon>
    </lineage>
</organism>
<sequence length="193" mass="21156">MPFETMRTFFALAAIAANIATVGIIVLAVVGRSKKVSPFEFLRGTTLWFAGAIALFATLGSLYLSEIVHLIPCKLCWYQRIAMYPAALILLMAAVRRDHKVRLYAATLATIGAVIAFWHRTLQAFPTLDSGACAAVGPPCSAPYIMVFGFATIPYMALSAFLLILALLWADRTNQLRPISDTHDSETLEETTR</sequence>
<dbReference type="GO" id="GO:0006457">
    <property type="term" value="P:protein folding"/>
    <property type="evidence" value="ECO:0007669"/>
    <property type="project" value="InterPro"/>
</dbReference>